<evidence type="ECO:0000256" key="1">
    <source>
        <dbReference type="SAM" id="SignalP"/>
    </source>
</evidence>
<dbReference type="eggNOG" id="COG5266">
    <property type="taxonomic scope" value="Bacteria"/>
</dbReference>
<organism evidence="2 3">
    <name type="scientific">Sporocytophaga myxococcoides</name>
    <dbReference type="NCBI Taxonomy" id="153721"/>
    <lineage>
        <taxon>Bacteria</taxon>
        <taxon>Pseudomonadati</taxon>
        <taxon>Bacteroidota</taxon>
        <taxon>Cytophagia</taxon>
        <taxon>Cytophagales</taxon>
        <taxon>Cytophagaceae</taxon>
        <taxon>Sporocytophaga</taxon>
    </lineage>
</organism>
<feature type="signal peptide" evidence="1">
    <location>
        <begin position="1"/>
        <end position="21"/>
    </location>
</feature>
<feature type="chain" id="PRO_5001944827" description="DUF4198 domain-containing protein" evidence="1">
    <location>
        <begin position="22"/>
        <end position="237"/>
    </location>
</feature>
<protein>
    <recommendedName>
        <fullName evidence="4">DUF4198 domain-containing protein</fullName>
    </recommendedName>
</protein>
<gene>
    <name evidence="2" type="ORF">MYP_394</name>
</gene>
<dbReference type="RefSeq" id="WP_045457650.1">
    <property type="nucleotide sequence ID" value="NZ_BBLT01000001.1"/>
</dbReference>
<keyword evidence="1" id="KW-0732">Signal</keyword>
<dbReference type="OrthoDB" id="1148550at2"/>
<comment type="caution">
    <text evidence="2">The sequence shown here is derived from an EMBL/GenBank/DDBJ whole genome shotgun (WGS) entry which is preliminary data.</text>
</comment>
<proteinExistence type="predicted"/>
<name>A0A098L9Z8_9BACT</name>
<evidence type="ECO:0000313" key="2">
    <source>
        <dbReference type="EMBL" id="GAL83168.1"/>
    </source>
</evidence>
<dbReference type="STRING" id="153721.MYP_394"/>
<accession>A0A098L9Z8</accession>
<dbReference type="AlphaFoldDB" id="A0A098L9Z8"/>
<evidence type="ECO:0008006" key="4">
    <source>
        <dbReference type="Google" id="ProtNLM"/>
    </source>
</evidence>
<evidence type="ECO:0000313" key="3">
    <source>
        <dbReference type="Proteomes" id="UP000030185"/>
    </source>
</evidence>
<dbReference type="Proteomes" id="UP000030185">
    <property type="component" value="Unassembled WGS sequence"/>
</dbReference>
<sequence length="237" mass="26015">MKITSLLTFLFSLFILNTGNAHNIWIETNNTGKAGKEHSVKIYLGGYGENERDSVSKWFSNTREVVLLLTKPDGTKENLTTKPSGNYLEALFTPAKDGCYTISVSHEVADVYGTAKIQYYATSQVKVGASVEGINNVITSTDMPVQLISTNPVVKKGVSLKVMYKGKNLDKSPVSVASPSGWVKGFETNAGTFTFDAIWPGVYVIEAYYTDKTEGSLNGKEYKLIRNISTYSFTVGR</sequence>
<keyword evidence="3" id="KW-1185">Reference proteome</keyword>
<reference evidence="2 3" key="1">
    <citation type="submission" date="2014-09" db="EMBL/GenBank/DDBJ databases">
        <title>Sporocytophaga myxococcoides PG-01 genome sequencing.</title>
        <authorList>
            <person name="Liu L."/>
            <person name="Gao P.J."/>
            <person name="Chen G.J."/>
            <person name="Wang L.S."/>
        </authorList>
    </citation>
    <scope>NUCLEOTIDE SEQUENCE [LARGE SCALE GENOMIC DNA]</scope>
    <source>
        <strain evidence="2 3">PG-01</strain>
    </source>
</reference>
<dbReference type="EMBL" id="BBLT01000001">
    <property type="protein sequence ID" value="GAL83168.1"/>
    <property type="molecule type" value="Genomic_DNA"/>
</dbReference>